<proteinExistence type="predicted"/>
<feature type="compositionally biased region" description="Polar residues" evidence="1">
    <location>
        <begin position="300"/>
        <end position="312"/>
    </location>
</feature>
<dbReference type="Proteomes" id="UP000327013">
    <property type="component" value="Unassembled WGS sequence"/>
</dbReference>
<feature type="region of interest" description="Disordered" evidence="1">
    <location>
        <begin position="574"/>
        <end position="612"/>
    </location>
</feature>
<feature type="signal peptide" evidence="2">
    <location>
        <begin position="1"/>
        <end position="22"/>
    </location>
</feature>
<sequence length="931" mass="97074">MRLSSQIHWLVALRLLATKADAWILDASCKKYQTLVQDGVSNAFDLASAGQDGLNSLDSGTASQEMQNLRDYIFYETSGTDQAARAKFSVAQNVFRDVLSFDKANGAPSPKGQPGQLPVDDVIVYCDYSRFTEGKSCGDGSDTPGYACDTDTNLDVLMDDGYTKCKSSLSRDTTMAWTLNNNDEPAIAQVQICGWFLGQENNRKHKIWGRLENQWIWHPNLMPPCSMNSHMQSKPALPTTLAEQVKHMEQVNMAVPPKTLIVMRCLDLVCTLKPVGKDFLINHALPGSFMINPGSSGITAQTPNQDGSISVIPSSNNNKKRNPPALAARAVTTATANVTLTIADDTVTVDAAALTTGFVVTPKPITVLPGSQYHIGSDNASISVDAIIVDTVTYFFASTNSTQGPTTFTQSTSSGPSNSSSSQSSSSSRFQSSTSNSSVISSTSSSSSSSGNQSQNSTSSSSSTSTTGSGTLISSLTSSSIPYDSTTITSGSTTSIAPITVISVTKSGSTTPVTYIGTQTSSQGGKPTPAWMCTGPLCDTGSGCLVPIFCPNHDGSGSSWGLCCNWNPIPPPGGSISPNGPEPAPPGPSDPTPSGTQTGTQSSTNTDSSSSCSETKTASSCAITVSVFTPTSQTTVSTSTITGTCSTTTGCSVTDTKVTTTKTSDKDSATVTPIFHIYDWDGDSNWLDEQESLIEAAASATDPLATWAASSTSNSIPSTLATSPSLTAPSLVPTTSITRSLSSSSSSLLSGLNTTLGNSSTGSLSSSPTTPSATSTPSSGLYCAPTNLAPPGVPQDHVQVNVTEWCGMLGKEGEGVSVDNQHHNGIFLTSQGGLPLVNEALQYYFPNVTMYLNITLTTGSFVITEQNCKDSMLQVLNGCPPFEKAPLAAHLFKFGGGIPVTTSDGSANFNISLVPNPNDDGNEPNCQLPDC</sequence>
<feature type="region of interest" description="Disordered" evidence="1">
    <location>
        <begin position="300"/>
        <end position="322"/>
    </location>
</feature>
<evidence type="ECO:0000256" key="2">
    <source>
        <dbReference type="SAM" id="SignalP"/>
    </source>
</evidence>
<keyword evidence="4" id="KW-1185">Reference proteome</keyword>
<evidence type="ECO:0000313" key="4">
    <source>
        <dbReference type="Proteomes" id="UP000327013"/>
    </source>
</evidence>
<organism evidence="3 4">
    <name type="scientific">Carpinus fangiana</name>
    <dbReference type="NCBI Taxonomy" id="176857"/>
    <lineage>
        <taxon>Eukaryota</taxon>
        <taxon>Viridiplantae</taxon>
        <taxon>Streptophyta</taxon>
        <taxon>Embryophyta</taxon>
        <taxon>Tracheophyta</taxon>
        <taxon>Spermatophyta</taxon>
        <taxon>Magnoliopsida</taxon>
        <taxon>eudicotyledons</taxon>
        <taxon>Gunneridae</taxon>
        <taxon>Pentapetalae</taxon>
        <taxon>rosids</taxon>
        <taxon>fabids</taxon>
        <taxon>Fagales</taxon>
        <taxon>Betulaceae</taxon>
        <taxon>Carpinus</taxon>
    </lineage>
</organism>
<feature type="compositionally biased region" description="Low complexity" evidence="1">
    <location>
        <begin position="592"/>
        <end position="612"/>
    </location>
</feature>
<keyword evidence="2" id="KW-0732">Signal</keyword>
<gene>
    <name evidence="3" type="ORF">FH972_023270</name>
</gene>
<name>A0A5N6KWZ1_9ROSI</name>
<comment type="caution">
    <text evidence="3">The sequence shown here is derived from an EMBL/GenBank/DDBJ whole genome shotgun (WGS) entry which is preliminary data.</text>
</comment>
<feature type="compositionally biased region" description="Low complexity" evidence="1">
    <location>
        <begin position="409"/>
        <end position="468"/>
    </location>
</feature>
<dbReference type="EMBL" id="VIBQ01000013">
    <property type="protein sequence ID" value="KAB8346225.1"/>
    <property type="molecule type" value="Genomic_DNA"/>
</dbReference>
<dbReference type="AlphaFoldDB" id="A0A5N6KWZ1"/>
<feature type="chain" id="PRO_5024454739" evidence="2">
    <location>
        <begin position="23"/>
        <end position="931"/>
    </location>
</feature>
<evidence type="ECO:0000256" key="1">
    <source>
        <dbReference type="SAM" id="MobiDB-lite"/>
    </source>
</evidence>
<accession>A0A5N6KWZ1</accession>
<feature type="region of interest" description="Disordered" evidence="1">
    <location>
        <begin position="758"/>
        <end position="778"/>
    </location>
</feature>
<reference evidence="3 4" key="1">
    <citation type="submission" date="2019-06" db="EMBL/GenBank/DDBJ databases">
        <title>A chromosomal-level reference genome of Carpinus fangiana (Coryloideae, Betulaceae).</title>
        <authorList>
            <person name="Yang X."/>
            <person name="Wang Z."/>
            <person name="Zhang L."/>
            <person name="Hao G."/>
            <person name="Liu J."/>
            <person name="Yang Y."/>
        </authorList>
    </citation>
    <scope>NUCLEOTIDE SEQUENCE [LARGE SCALE GENOMIC DNA]</scope>
    <source>
        <strain evidence="3">Cfa_2016G</strain>
        <tissue evidence="3">Leaf</tissue>
    </source>
</reference>
<dbReference type="OrthoDB" id="5357372at2759"/>
<feature type="region of interest" description="Disordered" evidence="1">
    <location>
        <begin position="403"/>
        <end position="468"/>
    </location>
</feature>
<feature type="compositionally biased region" description="Pro residues" evidence="1">
    <location>
        <begin position="580"/>
        <end position="591"/>
    </location>
</feature>
<evidence type="ECO:0000313" key="3">
    <source>
        <dbReference type="EMBL" id="KAB8346225.1"/>
    </source>
</evidence>
<protein>
    <submittedName>
        <fullName evidence="3">Uncharacterized protein</fullName>
    </submittedName>
</protein>
<feature type="compositionally biased region" description="Low complexity" evidence="1">
    <location>
        <begin position="313"/>
        <end position="322"/>
    </location>
</feature>